<dbReference type="OrthoDB" id="2085113at2"/>
<dbReference type="Proteomes" id="UP000289996">
    <property type="component" value="Unassembled WGS sequence"/>
</dbReference>
<feature type="transmembrane region" description="Helical" evidence="1">
    <location>
        <begin position="20"/>
        <end position="38"/>
    </location>
</feature>
<feature type="transmembrane region" description="Helical" evidence="1">
    <location>
        <begin position="238"/>
        <end position="261"/>
    </location>
</feature>
<feature type="transmembrane region" description="Helical" evidence="1">
    <location>
        <begin position="153"/>
        <end position="177"/>
    </location>
</feature>
<name>A0A660E5B9_9LACO</name>
<dbReference type="EMBL" id="UYIG01000134">
    <property type="protein sequence ID" value="VDG29328.1"/>
    <property type="molecule type" value="Genomic_DNA"/>
</dbReference>
<keyword evidence="1" id="KW-1133">Transmembrane helix</keyword>
<feature type="transmembrane region" description="Helical" evidence="1">
    <location>
        <begin position="120"/>
        <end position="141"/>
    </location>
</feature>
<keyword evidence="1" id="KW-0472">Membrane</keyword>
<protein>
    <submittedName>
        <fullName evidence="2">Membrane protein [Lactobacillus mucosae LM1]</fullName>
    </submittedName>
</protein>
<dbReference type="AlphaFoldDB" id="A0A660E5B9"/>
<sequence length="402" mass="45712">MLSEMKFKNFSLANRTSMDYFLFLNGYLWMFVSFYLTTTMWTDIIPGVVVTGLKYFGFLLIVTDVLLYKKFTAKSMLIFLIVGTLITVSYRISTNQSLLFALIFIIGAFDIDLKKILEVYIYATIVLGVLTIVASLVGIIPNIEYVRDGTVRMALGAVYATDFGARIFYFVIACFLYRWDSLKIKDIVLFLLLAILVWKTSYARMNTILTLSLVLLATFVFFLNKSQHNHFLKNISNVICRVNIVLPAVMFGVINFLSYSYKRSKGSFVMLDEILSGRLKLGHLAYEFYHLTWFGQVVFQQGWGGVDSADSGSVNYFMIDSAFVRLLLIYGVLVTVIVLVAWTLLQIKLNHLELFAYSAVMVIIAISGMIDQHMFEIAYNPLIALFAFNLPHKSYVKVGGKL</sequence>
<feature type="transmembrane region" description="Helical" evidence="1">
    <location>
        <begin position="44"/>
        <end position="68"/>
    </location>
</feature>
<proteinExistence type="predicted"/>
<feature type="transmembrane region" description="Helical" evidence="1">
    <location>
        <begin position="75"/>
        <end position="92"/>
    </location>
</feature>
<gene>
    <name evidence="2" type="ORF">MUDAN_MDHGFNIF_03464</name>
</gene>
<reference evidence="2 3" key="1">
    <citation type="submission" date="2018-11" db="EMBL/GenBank/DDBJ databases">
        <authorList>
            <person name="Wuyts S."/>
        </authorList>
    </citation>
    <scope>NUCLEOTIDE SEQUENCE [LARGE SCALE GENOMIC DNA]</scope>
    <source>
        <strain evidence="2">Lactobacillus mudanjiangensis AMBF249</strain>
    </source>
</reference>
<evidence type="ECO:0000256" key="1">
    <source>
        <dbReference type="SAM" id="Phobius"/>
    </source>
</evidence>
<dbReference type="RefSeq" id="WP_130852076.1">
    <property type="nucleotide sequence ID" value="NZ_UYIG01000134.1"/>
</dbReference>
<keyword evidence="1" id="KW-0812">Transmembrane</keyword>
<feature type="transmembrane region" description="Helical" evidence="1">
    <location>
        <begin position="322"/>
        <end position="345"/>
    </location>
</feature>
<keyword evidence="3" id="KW-1185">Reference proteome</keyword>
<feature type="transmembrane region" description="Helical" evidence="1">
    <location>
        <begin position="352"/>
        <end position="370"/>
    </location>
</feature>
<organism evidence="2 3">
    <name type="scientific">Lactiplantibacillus mudanjiangensis</name>
    <dbReference type="NCBI Taxonomy" id="1296538"/>
    <lineage>
        <taxon>Bacteria</taxon>
        <taxon>Bacillati</taxon>
        <taxon>Bacillota</taxon>
        <taxon>Bacilli</taxon>
        <taxon>Lactobacillales</taxon>
        <taxon>Lactobacillaceae</taxon>
        <taxon>Lactiplantibacillus</taxon>
    </lineage>
</organism>
<evidence type="ECO:0000313" key="2">
    <source>
        <dbReference type="EMBL" id="VDG29328.1"/>
    </source>
</evidence>
<evidence type="ECO:0000313" key="3">
    <source>
        <dbReference type="Proteomes" id="UP000289996"/>
    </source>
</evidence>
<feature type="transmembrane region" description="Helical" evidence="1">
    <location>
        <begin position="208"/>
        <end position="226"/>
    </location>
</feature>
<accession>A0A660E5B9</accession>